<keyword evidence="2" id="KW-1185">Reference proteome</keyword>
<dbReference type="EMBL" id="BMKE01000035">
    <property type="protein sequence ID" value="GGB53622.1"/>
    <property type="molecule type" value="Genomic_DNA"/>
</dbReference>
<proteinExistence type="predicted"/>
<name>A0ABQ1IVN7_9GAMM</name>
<protein>
    <submittedName>
        <fullName evidence="1">Uncharacterized protein</fullName>
    </submittedName>
</protein>
<accession>A0ABQ1IVN7</accession>
<reference evidence="2" key="1">
    <citation type="journal article" date="2019" name="Int. J. Syst. Evol. Microbiol.">
        <title>The Global Catalogue of Microorganisms (GCM) 10K type strain sequencing project: providing services to taxonomists for standard genome sequencing and annotation.</title>
        <authorList>
            <consortium name="The Broad Institute Genomics Platform"/>
            <consortium name="The Broad Institute Genome Sequencing Center for Infectious Disease"/>
            <person name="Wu L."/>
            <person name="Ma J."/>
        </authorList>
    </citation>
    <scope>NUCLEOTIDE SEQUENCE [LARGE SCALE GENOMIC DNA]</scope>
    <source>
        <strain evidence="2">CGMCC 1.15923</strain>
    </source>
</reference>
<gene>
    <name evidence="1" type="ORF">GCM10011502_28540</name>
</gene>
<comment type="caution">
    <text evidence="1">The sequence shown here is derived from an EMBL/GenBank/DDBJ whole genome shotgun (WGS) entry which is preliminary data.</text>
</comment>
<organism evidence="1 2">
    <name type="scientific">Oceanisphaera marina</name>
    <dbReference type="NCBI Taxonomy" id="2017550"/>
    <lineage>
        <taxon>Bacteria</taxon>
        <taxon>Pseudomonadati</taxon>
        <taxon>Pseudomonadota</taxon>
        <taxon>Gammaproteobacteria</taxon>
        <taxon>Aeromonadales</taxon>
        <taxon>Aeromonadaceae</taxon>
        <taxon>Oceanisphaera</taxon>
    </lineage>
</organism>
<sequence length="56" mass="6321">MVHICEQIHGVKGGFYREPIVFAGDNKRPFFYGAIVALVFNRVILLDTNTPTEPTQ</sequence>
<evidence type="ECO:0000313" key="1">
    <source>
        <dbReference type="EMBL" id="GGB53622.1"/>
    </source>
</evidence>
<evidence type="ECO:0000313" key="2">
    <source>
        <dbReference type="Proteomes" id="UP000646152"/>
    </source>
</evidence>
<dbReference type="Proteomes" id="UP000646152">
    <property type="component" value="Unassembled WGS sequence"/>
</dbReference>